<dbReference type="RefSeq" id="WP_137986073.1">
    <property type="nucleotide sequence ID" value="NZ_JBFQGM010000006.1"/>
</dbReference>
<comment type="caution">
    <text evidence="1">The sequence shown here is derived from an EMBL/GenBank/DDBJ whole genome shotgun (WGS) entry which is preliminary data.</text>
</comment>
<evidence type="ECO:0000313" key="2">
    <source>
        <dbReference type="Proteomes" id="UP001628874"/>
    </source>
</evidence>
<organism evidence="1 2">
    <name type="scientific">Scytonema tolypothrichoides VB-61278_2</name>
    <dbReference type="NCBI Taxonomy" id="3232314"/>
    <lineage>
        <taxon>Bacteria</taxon>
        <taxon>Bacillati</taxon>
        <taxon>Cyanobacteriota</taxon>
        <taxon>Cyanophyceae</taxon>
        <taxon>Nostocales</taxon>
        <taxon>Scytonemataceae</taxon>
        <taxon>Scytonema</taxon>
    </lineage>
</organism>
<keyword evidence="2" id="KW-1185">Reference proteome</keyword>
<evidence type="ECO:0000313" key="1">
    <source>
        <dbReference type="EMBL" id="MFL9462680.1"/>
    </source>
</evidence>
<reference evidence="1 2" key="1">
    <citation type="submission" date="2024-07" db="EMBL/GenBank/DDBJ databases">
        <authorList>
            <person name="Tripathy S."/>
        </authorList>
    </citation>
    <scope>NUCLEOTIDE SEQUENCE [LARGE SCALE GENOMIC DNA]</scope>
    <source>
        <strain evidence="1 2">VB-61278_2</strain>
    </source>
</reference>
<name>A0ABW8WPD8_9CYAN</name>
<accession>A0ABW8WPD8</accession>
<dbReference type="EMBL" id="JBFQGM010000006">
    <property type="protein sequence ID" value="MFL9462680.1"/>
    <property type="molecule type" value="Genomic_DNA"/>
</dbReference>
<dbReference type="Proteomes" id="UP001628874">
    <property type="component" value="Unassembled WGS sequence"/>
</dbReference>
<protein>
    <submittedName>
        <fullName evidence="1">Uncharacterized protein</fullName>
    </submittedName>
</protein>
<proteinExistence type="predicted"/>
<sequence length="83" mass="9750">MLPFPSEVRSQYTSNICSPIVLNFSFFGRIKWNGRSVQRAGSKLSRRYERCFDEDIWLLVRSRFAPWDAIAKEMDKLEQEASS</sequence>
<gene>
    <name evidence="1" type="ORF">AB0759_18895</name>
</gene>